<evidence type="ECO:0000313" key="4">
    <source>
        <dbReference type="EMBL" id="QDO16263.1"/>
    </source>
</evidence>
<dbReference type="PROSITE" id="PS51194">
    <property type="entry name" value="HELICASE_CTER"/>
    <property type="match status" value="1"/>
</dbReference>
<dbReference type="PANTHER" id="PTHR45629">
    <property type="entry name" value="SNF2/RAD54 FAMILY MEMBER"/>
    <property type="match status" value="1"/>
</dbReference>
<dbReference type="GO" id="GO:0007131">
    <property type="term" value="P:reciprocal meiotic recombination"/>
    <property type="evidence" value="ECO:0007669"/>
    <property type="project" value="TreeGrafter"/>
</dbReference>
<dbReference type="GO" id="GO:0005634">
    <property type="term" value="C:nucleus"/>
    <property type="evidence" value="ECO:0007669"/>
    <property type="project" value="TreeGrafter"/>
</dbReference>
<dbReference type="CDD" id="cd18793">
    <property type="entry name" value="SF2_C_SNF"/>
    <property type="match status" value="1"/>
</dbReference>
<protein>
    <submittedName>
        <fullName evidence="4">DNA repair and recombination protein RAD54B</fullName>
    </submittedName>
</protein>
<proteinExistence type="evidence at transcript level"/>
<dbReference type="Pfam" id="PF00271">
    <property type="entry name" value="Helicase_C"/>
    <property type="match status" value="1"/>
</dbReference>
<dbReference type="InterPro" id="IPR050496">
    <property type="entry name" value="SNF2_RAD54_helicase_repair"/>
</dbReference>
<dbReference type="SMART" id="SM00490">
    <property type="entry name" value="HELICc"/>
    <property type="match status" value="1"/>
</dbReference>
<reference evidence="4" key="1">
    <citation type="journal article" date="2019" name="Microorganisms">
        <title>DNA Damage Response Pathways in Dinoflagellates.</title>
        <authorList>
            <person name="Li C."/>
            <person name="Wong J."/>
        </authorList>
    </citation>
    <scope>NUCLEOTIDE SEQUENCE</scope>
</reference>
<organism evidence="4">
    <name type="scientific">Lingulaulax polyedra</name>
    <name type="common">Dinoflagellate</name>
    <name type="synonym">Lingulodinium polyedra</name>
    <dbReference type="NCBI Taxonomy" id="160621"/>
    <lineage>
        <taxon>Eukaryota</taxon>
        <taxon>Sar</taxon>
        <taxon>Alveolata</taxon>
        <taxon>Dinophyceae</taxon>
        <taxon>Gonyaulacales</taxon>
        <taxon>Lingulodiniaceae</taxon>
        <taxon>Lingulaulax</taxon>
    </lineage>
</organism>
<evidence type="ECO:0000259" key="3">
    <source>
        <dbReference type="PROSITE" id="PS51194"/>
    </source>
</evidence>
<dbReference type="InterPro" id="IPR049730">
    <property type="entry name" value="SNF2/RAD54-like_C"/>
</dbReference>
<feature type="domain" description="Helicase C-terminal" evidence="3">
    <location>
        <begin position="5"/>
        <end position="165"/>
    </location>
</feature>
<sequence>MAPRSSKAILSWVADFAPDDGVVVVSNFIATLAQCGELCSRLGFATTALVGGTLVNRRVGLVRAFNRSRGLRAFLLSTKAGGVGLNIVGANRLVMMEPDWNPAVDMQAMGRVWRQGQQKPVFIYRLATHGTLEENILQRQARKQGLATVMVDSAQAGNMQVGDWEDLRRVYSLVGYTGTGYPLTSAPPEPESEGIPAEAGIGGAALALLHTVRLLATTRPPERPSTPEASGPVGRAVGSPGTAHDEAGEGEAEAASRATAAVRMQELALRADRAFGAPGGGGPPRKARRT</sequence>
<name>A0A516AG17_LINPO</name>
<dbReference type="GO" id="GO:0000724">
    <property type="term" value="P:double-strand break repair via homologous recombination"/>
    <property type="evidence" value="ECO:0007669"/>
    <property type="project" value="TreeGrafter"/>
</dbReference>
<accession>A0A516AG17</accession>
<dbReference type="InterPro" id="IPR027417">
    <property type="entry name" value="P-loop_NTPase"/>
</dbReference>
<dbReference type="Gene3D" id="3.40.50.300">
    <property type="entry name" value="P-loop containing nucleotide triphosphate hydrolases"/>
    <property type="match status" value="1"/>
</dbReference>
<feature type="region of interest" description="Disordered" evidence="2">
    <location>
        <begin position="218"/>
        <end position="259"/>
    </location>
</feature>
<dbReference type="InterPro" id="IPR001650">
    <property type="entry name" value="Helicase_C-like"/>
</dbReference>
<dbReference type="GO" id="GO:0016787">
    <property type="term" value="F:hydrolase activity"/>
    <property type="evidence" value="ECO:0007669"/>
    <property type="project" value="UniProtKB-KW"/>
</dbReference>
<dbReference type="PANTHER" id="PTHR45629:SF7">
    <property type="entry name" value="DNA EXCISION REPAIR PROTEIN ERCC-6-RELATED"/>
    <property type="match status" value="1"/>
</dbReference>
<dbReference type="SUPFAM" id="SSF52540">
    <property type="entry name" value="P-loop containing nucleoside triphosphate hydrolases"/>
    <property type="match status" value="1"/>
</dbReference>
<evidence type="ECO:0000256" key="1">
    <source>
        <dbReference type="ARBA" id="ARBA00022801"/>
    </source>
</evidence>
<evidence type="ECO:0000256" key="2">
    <source>
        <dbReference type="SAM" id="MobiDB-lite"/>
    </source>
</evidence>
<dbReference type="GO" id="GO:0015616">
    <property type="term" value="F:DNA translocase activity"/>
    <property type="evidence" value="ECO:0007669"/>
    <property type="project" value="TreeGrafter"/>
</dbReference>
<dbReference type="EMBL" id="MN125796">
    <property type="protein sequence ID" value="QDO16263.1"/>
    <property type="molecule type" value="mRNA"/>
</dbReference>
<keyword evidence="1" id="KW-0378">Hydrolase</keyword>
<dbReference type="AlphaFoldDB" id="A0A516AG17"/>